<protein>
    <submittedName>
        <fullName evidence="7">ATP-grasp domain-containing protein</fullName>
    </submittedName>
</protein>
<dbReference type="Gene3D" id="3.30.470.20">
    <property type="entry name" value="ATP-grasp fold, B domain"/>
    <property type="match status" value="1"/>
</dbReference>
<dbReference type="PANTHER" id="PTHR43055:SF1">
    <property type="entry name" value="FORMATE-DEPENDENT PHOSPHORIBOSYLGLYCINAMIDE FORMYLTRANSFERASE"/>
    <property type="match status" value="1"/>
</dbReference>
<dbReference type="InterPro" id="IPR011761">
    <property type="entry name" value="ATP-grasp"/>
</dbReference>
<feature type="domain" description="ATP-grasp" evidence="6">
    <location>
        <begin position="120"/>
        <end position="329"/>
    </location>
</feature>
<organism evidence="7 8">
    <name type="scientific">Granulicella cerasi</name>
    <dbReference type="NCBI Taxonomy" id="741063"/>
    <lineage>
        <taxon>Bacteria</taxon>
        <taxon>Pseudomonadati</taxon>
        <taxon>Acidobacteriota</taxon>
        <taxon>Terriglobia</taxon>
        <taxon>Terriglobales</taxon>
        <taxon>Acidobacteriaceae</taxon>
        <taxon>Granulicella</taxon>
    </lineage>
</organism>
<keyword evidence="2 5" id="KW-0547">Nucleotide-binding</keyword>
<dbReference type="PROSITE" id="PS50975">
    <property type="entry name" value="ATP_GRASP"/>
    <property type="match status" value="1"/>
</dbReference>
<evidence type="ECO:0000313" key="8">
    <source>
        <dbReference type="Proteomes" id="UP001596391"/>
    </source>
</evidence>
<dbReference type="RefSeq" id="WP_263371063.1">
    <property type="nucleotide sequence ID" value="NZ_JAGSYD010000002.1"/>
</dbReference>
<name>A0ABW1ZFP5_9BACT</name>
<accession>A0ABW1ZFP5</accession>
<dbReference type="SUPFAM" id="SSF56059">
    <property type="entry name" value="Glutathione synthetase ATP-binding domain-like"/>
    <property type="match status" value="1"/>
</dbReference>
<sequence length="389" mass="41801">MGNKPRTLLVASREWVSTARLALALTALGCEVGLVAPARHPAVLAGLALRVFRYHELIAERCLADAIRSFAPDALLACDEHALAAALALAGRDETVSALMRRSFGGEDAVLAASSRLAMAQAAEAAHVSVPRTVAVKNAASVEHAAEELGLPLVLKADESFGGQGVRIVKTLEQARTAWRRLHGTPTVLRAVKRGFVNREWNLMRARRAGMGREVCAQQYVGEPTGELTAAAVAANGALVACTIFAVEHVQNSLAASSVVRVVENAEAVAMLRAMVERLHLSGFVGGDFLPDAQGRLQMLEMNFRATQLVHLPLGAGHDLCAAYVREVLGLAVEDRPAATMLDRIAVFPQEMLRDASSEALQSERAFHDVPWESPALLHVLSKRYKLRL</sequence>
<keyword evidence="3" id="KW-0658">Purine biosynthesis</keyword>
<dbReference type="Pfam" id="PF02222">
    <property type="entry name" value="ATP-grasp"/>
    <property type="match status" value="1"/>
</dbReference>
<keyword evidence="1" id="KW-0436">Ligase</keyword>
<dbReference type="InterPro" id="IPR003135">
    <property type="entry name" value="ATP-grasp_carboxylate-amine"/>
</dbReference>
<dbReference type="PANTHER" id="PTHR43055">
    <property type="entry name" value="FORMATE-DEPENDENT PHOSPHORIBOSYLGLYCINAMIDE FORMYLTRANSFERASE"/>
    <property type="match status" value="1"/>
</dbReference>
<evidence type="ECO:0000256" key="1">
    <source>
        <dbReference type="ARBA" id="ARBA00022598"/>
    </source>
</evidence>
<dbReference type="Gene3D" id="3.30.1490.20">
    <property type="entry name" value="ATP-grasp fold, A domain"/>
    <property type="match status" value="1"/>
</dbReference>
<gene>
    <name evidence="7" type="ORF">ACFQBQ_15745</name>
</gene>
<keyword evidence="8" id="KW-1185">Reference proteome</keyword>
<comment type="caution">
    <text evidence="7">The sequence shown here is derived from an EMBL/GenBank/DDBJ whole genome shotgun (WGS) entry which is preliminary data.</text>
</comment>
<reference evidence="8" key="1">
    <citation type="journal article" date="2019" name="Int. J. Syst. Evol. Microbiol.">
        <title>The Global Catalogue of Microorganisms (GCM) 10K type strain sequencing project: providing services to taxonomists for standard genome sequencing and annotation.</title>
        <authorList>
            <consortium name="The Broad Institute Genomics Platform"/>
            <consortium name="The Broad Institute Genome Sequencing Center for Infectious Disease"/>
            <person name="Wu L."/>
            <person name="Ma J."/>
        </authorList>
    </citation>
    <scope>NUCLEOTIDE SEQUENCE [LARGE SCALE GENOMIC DNA]</scope>
    <source>
        <strain evidence="8">CGMCC 1.16026</strain>
    </source>
</reference>
<dbReference type="EMBL" id="JBHSWI010000001">
    <property type="protein sequence ID" value="MFC6647003.1"/>
    <property type="molecule type" value="Genomic_DNA"/>
</dbReference>
<evidence type="ECO:0000256" key="4">
    <source>
        <dbReference type="ARBA" id="ARBA00022840"/>
    </source>
</evidence>
<evidence type="ECO:0000313" key="7">
    <source>
        <dbReference type="EMBL" id="MFC6647003.1"/>
    </source>
</evidence>
<evidence type="ECO:0000256" key="2">
    <source>
        <dbReference type="ARBA" id="ARBA00022741"/>
    </source>
</evidence>
<dbReference type="InterPro" id="IPR013815">
    <property type="entry name" value="ATP_grasp_subdomain_1"/>
</dbReference>
<dbReference type="Proteomes" id="UP001596391">
    <property type="component" value="Unassembled WGS sequence"/>
</dbReference>
<evidence type="ECO:0000256" key="5">
    <source>
        <dbReference type="PROSITE-ProRule" id="PRU00409"/>
    </source>
</evidence>
<evidence type="ECO:0000259" key="6">
    <source>
        <dbReference type="PROSITE" id="PS50975"/>
    </source>
</evidence>
<proteinExistence type="predicted"/>
<evidence type="ECO:0000256" key="3">
    <source>
        <dbReference type="ARBA" id="ARBA00022755"/>
    </source>
</evidence>
<keyword evidence="4 5" id="KW-0067">ATP-binding</keyword>